<name>A0A2U8VNB1_9HYPH</name>
<evidence type="ECO:0000259" key="2">
    <source>
        <dbReference type="Pfam" id="PF04073"/>
    </source>
</evidence>
<dbReference type="KEGG" id="meti:DK427_04505"/>
<keyword evidence="3" id="KW-0238">DNA-binding</keyword>
<dbReference type="RefSeq" id="WP_109950226.1">
    <property type="nucleotide sequence ID" value="NZ_CP029551.1"/>
</dbReference>
<dbReference type="InterPro" id="IPR040285">
    <property type="entry name" value="ProX/PRXD1"/>
</dbReference>
<evidence type="ECO:0000256" key="1">
    <source>
        <dbReference type="ARBA" id="ARBA00010201"/>
    </source>
</evidence>
<dbReference type="InterPro" id="IPR036754">
    <property type="entry name" value="YbaK/aa-tRNA-synt-asso_dom_sf"/>
</dbReference>
<evidence type="ECO:0000313" key="4">
    <source>
        <dbReference type="Proteomes" id="UP000246058"/>
    </source>
</evidence>
<dbReference type="InterPro" id="IPR007214">
    <property type="entry name" value="YbaK/aa-tRNA-synth-assoc-dom"/>
</dbReference>
<sequence length="169" mass="18420">MPMDPNELIARLNECGIAYELFEHPAVLTVDEMMATCGDIGGTHTKNLFLRDGKKAHYLVTLRHDARIDLKALRSVLGARGGLSFASTEALREHLGVESGAVSPFAAMNSAPGAVKIFVQDRLLLEEHIDVHPLSNNLTLKIKPEDMMAALRADGRSSEIFALPDSDEV</sequence>
<accession>A0A2U8VNB1</accession>
<gene>
    <name evidence="3" type="ORF">DK427_04505</name>
</gene>
<proteinExistence type="inferred from homology"/>
<dbReference type="GO" id="GO:0003677">
    <property type="term" value="F:DNA binding"/>
    <property type="evidence" value="ECO:0007669"/>
    <property type="project" value="UniProtKB-KW"/>
</dbReference>
<dbReference type="AlphaFoldDB" id="A0A2U8VNB1"/>
<reference evidence="3 4" key="1">
    <citation type="submission" date="2018-05" db="EMBL/GenBank/DDBJ databases">
        <title>Complete Genome Sequence of Methylobacterium sp. 17Sr1-43.</title>
        <authorList>
            <person name="Srinivasan S."/>
        </authorList>
    </citation>
    <scope>NUCLEOTIDE SEQUENCE [LARGE SCALE GENOMIC DNA]</scope>
    <source>
        <strain evidence="3 4">17Sr1-43</strain>
    </source>
</reference>
<protein>
    <submittedName>
        <fullName evidence="3">DNA-binding protein</fullName>
    </submittedName>
</protein>
<keyword evidence="4" id="KW-1185">Reference proteome</keyword>
<dbReference type="GO" id="GO:0002161">
    <property type="term" value="F:aminoacyl-tRNA deacylase activity"/>
    <property type="evidence" value="ECO:0007669"/>
    <property type="project" value="InterPro"/>
</dbReference>
<dbReference type="Proteomes" id="UP000246058">
    <property type="component" value="Chromosome"/>
</dbReference>
<dbReference type="EMBL" id="CP029551">
    <property type="protein sequence ID" value="AWN35095.1"/>
    <property type="molecule type" value="Genomic_DNA"/>
</dbReference>
<organism evidence="3 4">
    <name type="scientific">Methylobacterium radiodurans</name>
    <dbReference type="NCBI Taxonomy" id="2202828"/>
    <lineage>
        <taxon>Bacteria</taxon>
        <taxon>Pseudomonadati</taxon>
        <taxon>Pseudomonadota</taxon>
        <taxon>Alphaproteobacteria</taxon>
        <taxon>Hyphomicrobiales</taxon>
        <taxon>Methylobacteriaceae</taxon>
        <taxon>Methylobacterium</taxon>
    </lineage>
</organism>
<evidence type="ECO:0000313" key="3">
    <source>
        <dbReference type="EMBL" id="AWN35095.1"/>
    </source>
</evidence>
<dbReference type="SUPFAM" id="SSF55826">
    <property type="entry name" value="YbaK/ProRS associated domain"/>
    <property type="match status" value="1"/>
</dbReference>
<dbReference type="Gene3D" id="3.90.960.10">
    <property type="entry name" value="YbaK/aminoacyl-tRNA synthetase-associated domain"/>
    <property type="match status" value="1"/>
</dbReference>
<dbReference type="Pfam" id="PF04073">
    <property type="entry name" value="tRNA_edit"/>
    <property type="match status" value="1"/>
</dbReference>
<dbReference type="PANTHER" id="PTHR31423">
    <property type="entry name" value="YBAK DOMAIN-CONTAINING PROTEIN"/>
    <property type="match status" value="1"/>
</dbReference>
<dbReference type="PANTHER" id="PTHR31423:SF3">
    <property type="entry name" value="PROLYL-TRNA SYNTHETASE ASSOCIATED DOMAIN-CONTAINING PROTEIN 1-RELATED"/>
    <property type="match status" value="1"/>
</dbReference>
<comment type="similarity">
    <text evidence="1">Belongs to the PRORSD1 family.</text>
</comment>
<dbReference type="CDD" id="cd04335">
    <property type="entry name" value="PrdX_deacylase"/>
    <property type="match status" value="1"/>
</dbReference>
<feature type="domain" description="YbaK/aminoacyl-tRNA synthetase-associated" evidence="2">
    <location>
        <begin position="24"/>
        <end position="148"/>
    </location>
</feature>
<dbReference type="OrthoDB" id="5145315at2"/>